<feature type="site" description="Activates thiol group during catalysis" evidence="6">
    <location>
        <position position="180"/>
    </location>
</feature>
<feature type="binding site" evidence="5">
    <location>
        <position position="120"/>
    </location>
    <ligand>
        <name>NAD(+)</name>
        <dbReference type="ChEBI" id="CHEBI:57540"/>
    </ligand>
</feature>
<dbReference type="CDD" id="cd05214">
    <property type="entry name" value="GAPDH_I_N"/>
    <property type="match status" value="1"/>
</dbReference>
<dbReference type="FunFam" id="3.30.360.10:FF:000002">
    <property type="entry name" value="Glyceraldehyde-3-phosphate dehydrogenase"/>
    <property type="match status" value="1"/>
</dbReference>
<dbReference type="EC" id="1.2.1.-" evidence="8"/>
<evidence type="ECO:0000256" key="3">
    <source>
        <dbReference type="PIRSR" id="PIRSR000149-1"/>
    </source>
</evidence>
<dbReference type="GO" id="GO:0051287">
    <property type="term" value="F:NAD binding"/>
    <property type="evidence" value="ECO:0007669"/>
    <property type="project" value="InterPro"/>
</dbReference>
<feature type="binding site" evidence="5">
    <location>
        <position position="34"/>
    </location>
    <ligand>
        <name>NAD(+)</name>
        <dbReference type="ChEBI" id="CHEBI:57540"/>
    </ligand>
</feature>
<dbReference type="SUPFAM" id="SSF55347">
    <property type="entry name" value="Glyceraldehyde-3-phosphate dehydrogenase-like, C-terminal domain"/>
    <property type="match status" value="1"/>
</dbReference>
<evidence type="ECO:0000313" key="10">
    <source>
        <dbReference type="EMBL" id="HAV93228.1"/>
    </source>
</evidence>
<feature type="binding site" evidence="5">
    <location>
        <position position="316"/>
    </location>
    <ligand>
        <name>NAD(+)</name>
        <dbReference type="ChEBI" id="CHEBI:57540"/>
    </ligand>
</feature>
<dbReference type="InterPro" id="IPR020831">
    <property type="entry name" value="GlycerAld/Erythrose_P_DH"/>
</dbReference>
<evidence type="ECO:0000256" key="1">
    <source>
        <dbReference type="ARBA" id="ARBA00007406"/>
    </source>
</evidence>
<evidence type="ECO:0000256" key="2">
    <source>
        <dbReference type="ARBA" id="ARBA00023002"/>
    </source>
</evidence>
<dbReference type="Gene3D" id="3.40.50.720">
    <property type="entry name" value="NAD(P)-binding Rossmann-like Domain"/>
    <property type="match status" value="1"/>
</dbReference>
<dbReference type="SMART" id="SM00846">
    <property type="entry name" value="Gp_dh_N"/>
    <property type="match status" value="1"/>
</dbReference>
<dbReference type="FunFam" id="3.40.50.720:FF:000001">
    <property type="entry name" value="Glyceraldehyde-3-phosphate dehydrogenase"/>
    <property type="match status" value="1"/>
</dbReference>
<organism evidence="10 11">
    <name type="scientific">candidate division WOR-3 bacterium</name>
    <dbReference type="NCBI Taxonomy" id="2052148"/>
    <lineage>
        <taxon>Bacteria</taxon>
        <taxon>Bacteria division WOR-3</taxon>
    </lineage>
</organism>
<dbReference type="AlphaFoldDB" id="A0A350HCG2"/>
<dbReference type="PANTHER" id="PTHR43148">
    <property type="entry name" value="GLYCERALDEHYDE-3-PHOSPHATE DEHYDROGENASE 2"/>
    <property type="match status" value="1"/>
</dbReference>
<dbReference type="InterPro" id="IPR006424">
    <property type="entry name" value="Glyceraldehyde-3-P_DH_1"/>
</dbReference>
<evidence type="ECO:0000313" key="11">
    <source>
        <dbReference type="Proteomes" id="UP000264062"/>
    </source>
</evidence>
<feature type="binding site" evidence="5">
    <location>
        <begin position="12"/>
        <end position="13"/>
    </location>
    <ligand>
        <name>NAD(+)</name>
        <dbReference type="ChEBI" id="CHEBI:57540"/>
    </ligand>
</feature>
<dbReference type="GO" id="GO:0050661">
    <property type="term" value="F:NADP binding"/>
    <property type="evidence" value="ECO:0007669"/>
    <property type="project" value="InterPro"/>
</dbReference>
<evidence type="ECO:0000259" key="9">
    <source>
        <dbReference type="SMART" id="SM00846"/>
    </source>
</evidence>
<keyword evidence="5" id="KW-0520">NAD</keyword>
<dbReference type="EMBL" id="DMZY01000260">
    <property type="protein sequence ID" value="HAV93228.1"/>
    <property type="molecule type" value="Genomic_DNA"/>
</dbReference>
<accession>A0A350HCG2</accession>
<dbReference type="Proteomes" id="UP000264062">
    <property type="component" value="Unassembled WGS sequence"/>
</dbReference>
<dbReference type="SUPFAM" id="SSF51735">
    <property type="entry name" value="NAD(P)-binding Rossmann-fold domains"/>
    <property type="match status" value="1"/>
</dbReference>
<dbReference type="Pfam" id="PF02800">
    <property type="entry name" value="Gp_dh_C"/>
    <property type="match status" value="1"/>
</dbReference>
<dbReference type="PIRSF" id="PIRSF000149">
    <property type="entry name" value="GAP_DH"/>
    <property type="match status" value="1"/>
</dbReference>
<gene>
    <name evidence="10" type="primary">gap</name>
    <name evidence="10" type="ORF">DCW38_08650</name>
</gene>
<dbReference type="InterPro" id="IPR020830">
    <property type="entry name" value="GlycerAld_3-P_DH_AS"/>
</dbReference>
<reference evidence="10 11" key="1">
    <citation type="journal article" date="2018" name="Nat. Biotechnol.">
        <title>A standardized bacterial taxonomy based on genome phylogeny substantially revises the tree of life.</title>
        <authorList>
            <person name="Parks D.H."/>
            <person name="Chuvochina M."/>
            <person name="Waite D.W."/>
            <person name="Rinke C."/>
            <person name="Skarshewski A."/>
            <person name="Chaumeil P.A."/>
            <person name="Hugenholtz P."/>
        </authorList>
    </citation>
    <scope>NUCLEOTIDE SEQUENCE [LARGE SCALE GENOMIC DNA]</scope>
    <source>
        <strain evidence="10">UBA9956</strain>
    </source>
</reference>
<dbReference type="GO" id="GO:0016620">
    <property type="term" value="F:oxidoreductase activity, acting on the aldehyde or oxo group of donors, NAD or NADP as acceptor"/>
    <property type="evidence" value="ECO:0007669"/>
    <property type="project" value="InterPro"/>
</dbReference>
<sequence length="333" mass="36748">MSIRIAINGFGRIGRLVARIAVKHKEIELCAINDITDPKTLAHLFKYDSVHGIYQGEVKHTENSIIIDGKEIKISAEKNPENLKWKDLNIDVVVESTGFFTKKEDAEKHIKAGAKKVIISAPAKNKVDATIVLGVNESVYDKANHHIVSNASCTTNCLAPIVKVLLENFGIVSGMMTTIHSYTNDQRILDLPHSDLRRARAAMLSMIPTSTGAAKALGLVIPQVEGKMDGVSIRVPTADVSLVDLSVVVEKTVAKEDVNVAFKKASESPEMKKYLEYCDLPLVSVDFLGNSHSAIFDSQQTFVKGNLVKVFAWYDNEYGYSARVVDLIEFMMR</sequence>
<feature type="binding site" evidence="4">
    <location>
        <begin position="211"/>
        <end position="212"/>
    </location>
    <ligand>
        <name>D-glyceraldehyde 3-phosphate</name>
        <dbReference type="ChEBI" id="CHEBI:59776"/>
    </ligand>
</feature>
<dbReference type="PROSITE" id="PS00071">
    <property type="entry name" value="GAPDH"/>
    <property type="match status" value="1"/>
</dbReference>
<feature type="active site" description="Nucleophile" evidence="3">
    <location>
        <position position="153"/>
    </location>
</feature>
<protein>
    <recommendedName>
        <fullName evidence="8">Glyceraldehyde-3-phosphate dehydrogenase</fullName>
        <ecNumber evidence="8">1.2.1.-</ecNumber>
    </recommendedName>
</protein>
<evidence type="ECO:0000256" key="4">
    <source>
        <dbReference type="PIRSR" id="PIRSR000149-2"/>
    </source>
</evidence>
<feature type="binding site" evidence="4">
    <location>
        <position position="183"/>
    </location>
    <ligand>
        <name>D-glyceraldehyde 3-phosphate</name>
        <dbReference type="ChEBI" id="CHEBI:59776"/>
    </ligand>
</feature>
<dbReference type="GO" id="GO:0006006">
    <property type="term" value="P:glucose metabolic process"/>
    <property type="evidence" value="ECO:0007669"/>
    <property type="project" value="InterPro"/>
</dbReference>
<feature type="binding site" evidence="4">
    <location>
        <begin position="152"/>
        <end position="154"/>
    </location>
    <ligand>
        <name>D-glyceraldehyde 3-phosphate</name>
        <dbReference type="ChEBI" id="CHEBI:59776"/>
    </ligand>
</feature>
<comment type="caution">
    <text evidence="10">The sequence shown here is derived from an EMBL/GenBank/DDBJ whole genome shotgun (WGS) entry which is preliminary data.</text>
</comment>
<dbReference type="PRINTS" id="PR00078">
    <property type="entry name" value="G3PDHDRGNASE"/>
</dbReference>
<keyword evidence="5" id="KW-0547">Nucleotide-binding</keyword>
<evidence type="ECO:0000256" key="6">
    <source>
        <dbReference type="PIRSR" id="PIRSR000149-4"/>
    </source>
</evidence>
<dbReference type="Pfam" id="PF00044">
    <property type="entry name" value="Gp_dh_N"/>
    <property type="match status" value="1"/>
</dbReference>
<feature type="binding site" evidence="4">
    <location>
        <position position="234"/>
    </location>
    <ligand>
        <name>D-glyceraldehyde 3-phosphate</name>
        <dbReference type="ChEBI" id="CHEBI:59776"/>
    </ligand>
</feature>
<dbReference type="InterPro" id="IPR020829">
    <property type="entry name" value="GlycerAld_3-P_DH_cat"/>
</dbReference>
<dbReference type="NCBIfam" id="TIGR01534">
    <property type="entry name" value="GAPDH-I"/>
    <property type="match status" value="1"/>
</dbReference>
<dbReference type="Gene3D" id="3.30.360.10">
    <property type="entry name" value="Dihydrodipicolinate Reductase, domain 2"/>
    <property type="match status" value="1"/>
</dbReference>
<name>A0A350HCG2_UNCW3</name>
<keyword evidence="2 8" id="KW-0560">Oxidoreductase</keyword>
<evidence type="ECO:0000256" key="8">
    <source>
        <dbReference type="RuleBase" id="RU361160"/>
    </source>
</evidence>
<dbReference type="InterPro" id="IPR020828">
    <property type="entry name" value="GlycerAld_3-P_DH_NAD(P)-bd"/>
</dbReference>
<feature type="domain" description="Glyceraldehyde 3-phosphate dehydrogenase NAD(P) binding" evidence="9">
    <location>
        <begin position="3"/>
        <end position="153"/>
    </location>
</feature>
<comment type="similarity">
    <text evidence="1 7">Belongs to the glyceraldehyde-3-phosphate dehydrogenase family.</text>
</comment>
<evidence type="ECO:0000256" key="7">
    <source>
        <dbReference type="RuleBase" id="RU000397"/>
    </source>
</evidence>
<dbReference type="InterPro" id="IPR036291">
    <property type="entry name" value="NAD(P)-bd_dom_sf"/>
</dbReference>
<proteinExistence type="inferred from homology"/>
<evidence type="ECO:0000256" key="5">
    <source>
        <dbReference type="PIRSR" id="PIRSR000149-3"/>
    </source>
</evidence>
<dbReference type="CDD" id="cd18126">
    <property type="entry name" value="GAPDH_I_C"/>
    <property type="match status" value="1"/>
</dbReference>